<dbReference type="AlphaFoldDB" id="A0A5C8UTW7"/>
<dbReference type="GO" id="GO:0006790">
    <property type="term" value="P:sulfur compound metabolic process"/>
    <property type="evidence" value="ECO:0007669"/>
    <property type="project" value="TreeGrafter"/>
</dbReference>
<dbReference type="RefSeq" id="WP_147782642.1">
    <property type="nucleotide sequence ID" value="NZ_VRMG01000005.1"/>
</dbReference>
<dbReference type="EMBL" id="VRMG01000005">
    <property type="protein sequence ID" value="TXN31056.1"/>
    <property type="molecule type" value="Genomic_DNA"/>
</dbReference>
<dbReference type="InterPro" id="IPR014756">
    <property type="entry name" value="Ig_E-set"/>
</dbReference>
<dbReference type="Gene3D" id="2.60.40.650">
    <property type="match status" value="1"/>
</dbReference>
<feature type="transmembrane region" description="Helical" evidence="1">
    <location>
        <begin position="68"/>
        <end position="88"/>
    </location>
</feature>
<keyword evidence="1" id="KW-0812">Transmembrane</keyword>
<dbReference type="GO" id="GO:0043546">
    <property type="term" value="F:molybdopterin cofactor binding"/>
    <property type="evidence" value="ECO:0007669"/>
    <property type="project" value="TreeGrafter"/>
</dbReference>
<dbReference type="PANTHER" id="PTHR19372:SF7">
    <property type="entry name" value="SULFITE OXIDASE, MITOCHONDRIAL"/>
    <property type="match status" value="1"/>
</dbReference>
<comment type="caution">
    <text evidence="3">The sequence shown here is derived from an EMBL/GenBank/DDBJ whole genome shotgun (WGS) entry which is preliminary data.</text>
</comment>
<evidence type="ECO:0000313" key="4">
    <source>
        <dbReference type="Proteomes" id="UP000321379"/>
    </source>
</evidence>
<reference evidence="3 4" key="1">
    <citation type="submission" date="2019-08" db="EMBL/GenBank/DDBJ databases">
        <title>Bacterial whole genome sequence for Glaciihabitans sp. CHu50b-6-2.</title>
        <authorList>
            <person name="Jin L."/>
        </authorList>
    </citation>
    <scope>NUCLEOTIDE SEQUENCE [LARGE SCALE GENOMIC DNA]</scope>
    <source>
        <strain evidence="3 4">CHu50b-6-2</strain>
    </source>
</reference>
<dbReference type="Pfam" id="PF17957">
    <property type="entry name" value="Big_7"/>
    <property type="match status" value="1"/>
</dbReference>
<keyword evidence="4" id="KW-1185">Reference proteome</keyword>
<dbReference type="InterPro" id="IPR036374">
    <property type="entry name" value="OxRdtase_Mopterin-bd_sf"/>
</dbReference>
<dbReference type="InterPro" id="IPR008335">
    <property type="entry name" value="Mopterin_OxRdtase_euk"/>
</dbReference>
<feature type="transmembrane region" description="Helical" evidence="1">
    <location>
        <begin position="165"/>
        <end position="184"/>
    </location>
</feature>
<dbReference type="InterPro" id="IPR000572">
    <property type="entry name" value="OxRdtase_Mopterin-bd_dom"/>
</dbReference>
<dbReference type="GO" id="GO:0008482">
    <property type="term" value="F:sulfite oxidase activity"/>
    <property type="evidence" value="ECO:0007669"/>
    <property type="project" value="TreeGrafter"/>
</dbReference>
<dbReference type="PANTHER" id="PTHR19372">
    <property type="entry name" value="SULFITE REDUCTASE"/>
    <property type="match status" value="1"/>
</dbReference>
<evidence type="ECO:0000313" key="3">
    <source>
        <dbReference type="EMBL" id="TXN31056.1"/>
    </source>
</evidence>
<dbReference type="PRINTS" id="PR00407">
    <property type="entry name" value="EUMOPTERIN"/>
</dbReference>
<dbReference type="Pfam" id="PF00174">
    <property type="entry name" value="Oxidored_molyb"/>
    <property type="match status" value="1"/>
</dbReference>
<dbReference type="SUPFAM" id="SSF56524">
    <property type="entry name" value="Oxidoreductase molybdopterin-binding domain"/>
    <property type="match status" value="1"/>
</dbReference>
<gene>
    <name evidence="3" type="ORF">FVP33_05520</name>
</gene>
<protein>
    <submittedName>
        <fullName evidence="3">Molybdopterin-dependent oxidoreductase</fullName>
    </submittedName>
</protein>
<dbReference type="Proteomes" id="UP000321379">
    <property type="component" value="Unassembled WGS sequence"/>
</dbReference>
<organism evidence="3 4">
    <name type="scientific">Lacisediminihabitans profunda</name>
    <dbReference type="NCBI Taxonomy" id="2594790"/>
    <lineage>
        <taxon>Bacteria</taxon>
        <taxon>Bacillati</taxon>
        <taxon>Actinomycetota</taxon>
        <taxon>Actinomycetes</taxon>
        <taxon>Micrococcales</taxon>
        <taxon>Microbacteriaceae</taxon>
        <taxon>Lacisediminihabitans</taxon>
    </lineage>
</organism>
<keyword evidence="1" id="KW-0472">Membrane</keyword>
<feature type="transmembrane region" description="Helical" evidence="1">
    <location>
        <begin position="95"/>
        <end position="117"/>
    </location>
</feature>
<evidence type="ECO:0000259" key="2">
    <source>
        <dbReference type="Pfam" id="PF00174"/>
    </source>
</evidence>
<dbReference type="Gene3D" id="3.90.420.10">
    <property type="entry name" value="Oxidoreductase, molybdopterin-binding domain"/>
    <property type="match status" value="1"/>
</dbReference>
<dbReference type="SUPFAM" id="SSF81296">
    <property type="entry name" value="E set domains"/>
    <property type="match status" value="1"/>
</dbReference>
<evidence type="ECO:0000256" key="1">
    <source>
        <dbReference type="SAM" id="Phobius"/>
    </source>
</evidence>
<feature type="domain" description="Oxidoreductase molybdopterin-binding" evidence="2">
    <location>
        <begin position="241"/>
        <end position="395"/>
    </location>
</feature>
<proteinExistence type="predicted"/>
<keyword evidence="1" id="KW-1133">Transmembrane helix</keyword>
<accession>A0A5C8UTW7</accession>
<feature type="transmembrane region" description="Helical" evidence="1">
    <location>
        <begin position="123"/>
        <end position="144"/>
    </location>
</feature>
<name>A0A5C8UTW7_9MICO</name>
<dbReference type="GO" id="GO:0020037">
    <property type="term" value="F:heme binding"/>
    <property type="evidence" value="ECO:0007669"/>
    <property type="project" value="TreeGrafter"/>
</dbReference>
<sequence>MSARTARWLAALVGVVAALVVLGVAEAVALLVGPAGSPLFAVGSLVIDLVPPGVKELVISLFGTGDKAVLLTVLGVLVVVLAGLAGALEARRPPWGVVIFGAAGLFGVIAVLTRAGASGLDGAPTIVGAVAGIVVLRIGIRRLTRWRLAARPRSGAVAPQVERRSFLTLTIVAGAASLLVGAGARAMNAGATAVTQVRNRLVLPKPATAAPPVAPGAELDIPGLTPIVTPNADFYRIDTALQVPSIDSASWRLKVTGMVENPIEIDFAELLAKPLIEHMVTLTCVSNDVGGNLIGNALWLGYPIRELLKQAVPKAGADMVLSTSIDGFTAGTPLDVLLDDGTEALLAVGMNGKPLPLEHGFPVRMVVPGLYGYVSATKWLVELEVTRFADAQGYWTPRGWSARGPIKLSSRIDTPADGARVGAGQVAIAGVAWAQHTGVQRVEVQVDGGQWVEATLADSISADTWRQWVYRWDATKGTHTVRVRATDANGVTQGKTYVPPAPDGSEGWHEISFSV</sequence>